<feature type="compositionally biased region" description="Basic and acidic residues" evidence="1">
    <location>
        <begin position="95"/>
        <end position="104"/>
    </location>
</feature>
<evidence type="ECO:0000256" key="1">
    <source>
        <dbReference type="SAM" id="MobiDB-lite"/>
    </source>
</evidence>
<keyword evidence="2" id="KW-0472">Membrane</keyword>
<protein>
    <submittedName>
        <fullName evidence="3">Uncharacterized protein</fullName>
    </submittedName>
</protein>
<keyword evidence="2" id="KW-1133">Transmembrane helix</keyword>
<evidence type="ECO:0000313" key="4">
    <source>
        <dbReference type="Proteomes" id="UP001499852"/>
    </source>
</evidence>
<keyword evidence="2" id="KW-0812">Transmembrane</keyword>
<keyword evidence="4" id="KW-1185">Reference proteome</keyword>
<feature type="region of interest" description="Disordered" evidence="1">
    <location>
        <begin position="95"/>
        <end position="121"/>
    </location>
</feature>
<organism evidence="3 4">
    <name type="scientific">Prosthecobacter algae</name>
    <dbReference type="NCBI Taxonomy" id="1144682"/>
    <lineage>
        <taxon>Bacteria</taxon>
        <taxon>Pseudomonadati</taxon>
        <taxon>Verrucomicrobiota</taxon>
        <taxon>Verrucomicrobiia</taxon>
        <taxon>Verrucomicrobiales</taxon>
        <taxon>Verrucomicrobiaceae</taxon>
        <taxon>Prosthecobacter</taxon>
    </lineage>
</organism>
<feature type="transmembrane region" description="Helical" evidence="2">
    <location>
        <begin position="48"/>
        <end position="67"/>
    </location>
</feature>
<evidence type="ECO:0000313" key="3">
    <source>
        <dbReference type="EMBL" id="GAA5145691.1"/>
    </source>
</evidence>
<gene>
    <name evidence="3" type="ORF">GCM10023213_37630</name>
</gene>
<proteinExistence type="predicted"/>
<comment type="caution">
    <text evidence="3">The sequence shown here is derived from an EMBL/GenBank/DDBJ whole genome shotgun (WGS) entry which is preliminary data.</text>
</comment>
<evidence type="ECO:0000256" key="2">
    <source>
        <dbReference type="SAM" id="Phobius"/>
    </source>
</evidence>
<reference evidence="4" key="1">
    <citation type="journal article" date="2019" name="Int. J. Syst. Evol. Microbiol.">
        <title>The Global Catalogue of Microorganisms (GCM) 10K type strain sequencing project: providing services to taxonomists for standard genome sequencing and annotation.</title>
        <authorList>
            <consortium name="The Broad Institute Genomics Platform"/>
            <consortium name="The Broad Institute Genome Sequencing Center for Infectious Disease"/>
            <person name="Wu L."/>
            <person name="Ma J."/>
        </authorList>
    </citation>
    <scope>NUCLEOTIDE SEQUENCE [LARGE SCALE GENOMIC DNA]</scope>
    <source>
        <strain evidence="4">JCM 18053</strain>
    </source>
</reference>
<feature type="transmembrane region" description="Helical" evidence="2">
    <location>
        <begin position="12"/>
        <end position="28"/>
    </location>
</feature>
<sequence length="121" mass="13818">MEEPARPAANHLVILSIVNLPLAFPLYLRHPTAGGAYAANTEAMDWFVIATLCFFFFLLGCFAMAAWQIWRRSTRPAPHVELLMELADSDEDKIIQTADEKSAERSPPSPSWERQADWWKR</sequence>
<dbReference type="Proteomes" id="UP001499852">
    <property type="component" value="Unassembled WGS sequence"/>
</dbReference>
<accession>A0ABP9PK73</accession>
<dbReference type="EMBL" id="BAABIA010000008">
    <property type="protein sequence ID" value="GAA5145691.1"/>
    <property type="molecule type" value="Genomic_DNA"/>
</dbReference>
<name>A0ABP9PK73_9BACT</name>